<evidence type="ECO:0008006" key="12">
    <source>
        <dbReference type="Google" id="ProtNLM"/>
    </source>
</evidence>
<evidence type="ECO:0000313" key="11">
    <source>
        <dbReference type="Proteomes" id="UP000737018"/>
    </source>
</evidence>
<dbReference type="InterPro" id="IPR058353">
    <property type="entry name" value="DUF8040"/>
</dbReference>
<keyword evidence="4" id="KW-0540">Nuclease</keyword>
<dbReference type="AlphaFoldDB" id="A0A8J4RLN4"/>
<evidence type="ECO:0000256" key="5">
    <source>
        <dbReference type="ARBA" id="ARBA00022723"/>
    </source>
</evidence>
<name>A0A8J4RLN4_9ROSI</name>
<evidence type="ECO:0000256" key="3">
    <source>
        <dbReference type="ARBA" id="ARBA00006958"/>
    </source>
</evidence>
<dbReference type="GO" id="GO:0046872">
    <property type="term" value="F:metal ion binding"/>
    <property type="evidence" value="ECO:0007669"/>
    <property type="project" value="UniProtKB-KW"/>
</dbReference>
<keyword evidence="7" id="KW-0539">Nucleus</keyword>
<dbReference type="InterPro" id="IPR027806">
    <property type="entry name" value="HARBI1_dom"/>
</dbReference>
<comment type="subcellular location">
    <subcellularLocation>
        <location evidence="2">Nucleus</location>
    </subcellularLocation>
</comment>
<dbReference type="Pfam" id="PF13359">
    <property type="entry name" value="DDE_Tnp_4"/>
    <property type="match status" value="1"/>
</dbReference>
<gene>
    <name evidence="10" type="ORF">CMV_008528</name>
</gene>
<accession>A0A8J4RLN4</accession>
<dbReference type="InterPro" id="IPR045249">
    <property type="entry name" value="HARBI1-like"/>
</dbReference>
<evidence type="ECO:0000256" key="2">
    <source>
        <dbReference type="ARBA" id="ARBA00004123"/>
    </source>
</evidence>
<comment type="caution">
    <text evidence="10">The sequence shown here is derived from an EMBL/GenBank/DDBJ whole genome shotgun (WGS) entry which is preliminary data.</text>
</comment>
<organism evidence="10 11">
    <name type="scientific">Castanea mollissima</name>
    <name type="common">Chinese chestnut</name>
    <dbReference type="NCBI Taxonomy" id="60419"/>
    <lineage>
        <taxon>Eukaryota</taxon>
        <taxon>Viridiplantae</taxon>
        <taxon>Streptophyta</taxon>
        <taxon>Embryophyta</taxon>
        <taxon>Tracheophyta</taxon>
        <taxon>Spermatophyta</taxon>
        <taxon>Magnoliopsida</taxon>
        <taxon>eudicotyledons</taxon>
        <taxon>Gunneridae</taxon>
        <taxon>Pentapetalae</taxon>
        <taxon>rosids</taxon>
        <taxon>fabids</taxon>
        <taxon>Fagales</taxon>
        <taxon>Fagaceae</taxon>
        <taxon>Castanea</taxon>
    </lineage>
</organism>
<dbReference type="PANTHER" id="PTHR22930">
    <property type="match status" value="1"/>
</dbReference>
<comment type="cofactor">
    <cofactor evidence="1">
        <name>a divalent metal cation</name>
        <dbReference type="ChEBI" id="CHEBI:60240"/>
    </cofactor>
</comment>
<feature type="domain" description="DDE Tnp4" evidence="8">
    <location>
        <begin position="76"/>
        <end position="237"/>
    </location>
</feature>
<comment type="similarity">
    <text evidence="3">Belongs to the HARBI1 family.</text>
</comment>
<evidence type="ECO:0000256" key="6">
    <source>
        <dbReference type="ARBA" id="ARBA00022801"/>
    </source>
</evidence>
<evidence type="ECO:0000256" key="4">
    <source>
        <dbReference type="ARBA" id="ARBA00022722"/>
    </source>
</evidence>
<dbReference type="Proteomes" id="UP000737018">
    <property type="component" value="Unassembled WGS sequence"/>
</dbReference>
<sequence length="313" mass="35307">MYAYMQHQFDKQPMRTSTLTGRAYMDEITEGNPAKCYKMFRMTPELLEHLVDELARHGYLRDGQGGPWFKRRVGAIDGTHVIARPPANAAQAHRSYKSTITTNVLKHTGHVAHICPCWVEGSANDSRVLKEAIGDRKHGFPWPPTGSYYLVDSGLPIGTRFLPPHKLTRYHAQEFHSSSRQPTSKKELYNYRHPSLQMVIAQSFGVLKACFPILNLMPNFKQTRQCYVIVVCCALHNFICMNNRSDELFRIIGESVGEGSATNNEGSVDTGAATSSATQRRVLEMSDASKRMMGQFRDNITDVMWDGYVARGN</sequence>
<proteinExistence type="inferred from homology"/>
<evidence type="ECO:0000256" key="1">
    <source>
        <dbReference type="ARBA" id="ARBA00001968"/>
    </source>
</evidence>
<dbReference type="OrthoDB" id="1681765at2759"/>
<dbReference type="GO" id="GO:0005634">
    <property type="term" value="C:nucleus"/>
    <property type="evidence" value="ECO:0007669"/>
    <property type="project" value="UniProtKB-SubCell"/>
</dbReference>
<dbReference type="PANTHER" id="PTHR22930:SF228">
    <property type="entry name" value="PROTEIN ALP1-LIKE"/>
    <property type="match status" value="1"/>
</dbReference>
<keyword evidence="6" id="KW-0378">Hydrolase</keyword>
<dbReference type="GO" id="GO:0016787">
    <property type="term" value="F:hydrolase activity"/>
    <property type="evidence" value="ECO:0007669"/>
    <property type="project" value="UniProtKB-KW"/>
</dbReference>
<protein>
    <recommendedName>
        <fullName evidence="12">DDE Tnp4 domain-containing protein</fullName>
    </recommendedName>
</protein>
<dbReference type="GO" id="GO:0004518">
    <property type="term" value="F:nuclease activity"/>
    <property type="evidence" value="ECO:0007669"/>
    <property type="project" value="UniProtKB-KW"/>
</dbReference>
<evidence type="ECO:0000259" key="9">
    <source>
        <dbReference type="Pfam" id="PF26138"/>
    </source>
</evidence>
<reference evidence="10" key="1">
    <citation type="submission" date="2020-03" db="EMBL/GenBank/DDBJ databases">
        <title>Castanea mollissima Vanexum genome sequencing.</title>
        <authorList>
            <person name="Staton M."/>
        </authorList>
    </citation>
    <scope>NUCLEOTIDE SEQUENCE</scope>
    <source>
        <tissue evidence="10">Leaf</tissue>
    </source>
</reference>
<dbReference type="EMBL" id="JRKL02000893">
    <property type="protein sequence ID" value="KAF3967474.1"/>
    <property type="molecule type" value="Genomic_DNA"/>
</dbReference>
<feature type="domain" description="DUF8040" evidence="9">
    <location>
        <begin position="16"/>
        <end position="63"/>
    </location>
</feature>
<dbReference type="Pfam" id="PF26138">
    <property type="entry name" value="DUF8040"/>
    <property type="match status" value="1"/>
</dbReference>
<keyword evidence="5" id="KW-0479">Metal-binding</keyword>
<evidence type="ECO:0000259" key="8">
    <source>
        <dbReference type="Pfam" id="PF13359"/>
    </source>
</evidence>
<keyword evidence="11" id="KW-1185">Reference proteome</keyword>
<evidence type="ECO:0000256" key="7">
    <source>
        <dbReference type="ARBA" id="ARBA00023242"/>
    </source>
</evidence>
<evidence type="ECO:0000313" key="10">
    <source>
        <dbReference type="EMBL" id="KAF3967474.1"/>
    </source>
</evidence>